<organism evidence="1 2">
    <name type="scientific">Oceaniferula marina</name>
    <dbReference type="NCBI Taxonomy" id="2748318"/>
    <lineage>
        <taxon>Bacteria</taxon>
        <taxon>Pseudomonadati</taxon>
        <taxon>Verrucomicrobiota</taxon>
        <taxon>Verrucomicrobiia</taxon>
        <taxon>Verrucomicrobiales</taxon>
        <taxon>Verrucomicrobiaceae</taxon>
        <taxon>Oceaniferula</taxon>
    </lineage>
</organism>
<accession>A0A851GGC4</accession>
<dbReference type="EMBL" id="JACBAZ010000001">
    <property type="protein sequence ID" value="NWK54315.1"/>
    <property type="molecule type" value="Genomic_DNA"/>
</dbReference>
<reference evidence="1 2" key="1">
    <citation type="submission" date="2020-07" db="EMBL/GenBank/DDBJ databases">
        <title>Roseicoccus Jingziensis gen. nov., sp. nov., isolated from coastal seawater.</title>
        <authorList>
            <person name="Feng X."/>
        </authorList>
    </citation>
    <scope>NUCLEOTIDE SEQUENCE [LARGE SCALE GENOMIC DNA]</scope>
    <source>
        <strain evidence="1 2">N1E253</strain>
    </source>
</reference>
<dbReference type="AlphaFoldDB" id="A0A851GGC4"/>
<dbReference type="Proteomes" id="UP000557872">
    <property type="component" value="Unassembled WGS sequence"/>
</dbReference>
<proteinExistence type="predicted"/>
<evidence type="ECO:0000313" key="1">
    <source>
        <dbReference type="EMBL" id="NWK54315.1"/>
    </source>
</evidence>
<dbReference type="RefSeq" id="WP_178930851.1">
    <property type="nucleotide sequence ID" value="NZ_JACBAZ010000001.1"/>
</dbReference>
<protein>
    <submittedName>
        <fullName evidence="1">Uncharacterized protein</fullName>
    </submittedName>
</protein>
<gene>
    <name evidence="1" type="ORF">HW115_01735</name>
</gene>
<comment type="caution">
    <text evidence="1">The sequence shown here is derived from an EMBL/GenBank/DDBJ whole genome shotgun (WGS) entry which is preliminary data.</text>
</comment>
<evidence type="ECO:0000313" key="2">
    <source>
        <dbReference type="Proteomes" id="UP000557872"/>
    </source>
</evidence>
<keyword evidence="2" id="KW-1185">Reference proteome</keyword>
<name>A0A851GGC4_9BACT</name>
<sequence>MTTFRTNTGHTVKAATIEEAIEKVTTDLIIATGEHAGCKMKIHSSERFTVPRHKIEAVRLVLEPDLPDFIARLIPDMPTLESPFSITDTPQEGSKYEIENPRPGFGNFIYSGEWEAIATEHAYFLAGCNTVRDNHDLNQLFIASLNIKDNLARGTIMCGNSVNGSVHVRGQKLPTK</sequence>